<dbReference type="EMBL" id="CM000880">
    <property type="protein sequence ID" value="PNT78021.1"/>
    <property type="molecule type" value="Genomic_DNA"/>
</dbReference>
<dbReference type="PANTHER" id="PTHR34835">
    <property type="entry name" value="OS07G0283600 PROTEIN-RELATED"/>
    <property type="match status" value="1"/>
</dbReference>
<dbReference type="STRING" id="15368.A0A2K2DUR9"/>
<reference evidence="2" key="3">
    <citation type="submission" date="2018-08" db="UniProtKB">
        <authorList>
            <consortium name="EnsemblPlants"/>
        </authorList>
    </citation>
    <scope>IDENTIFICATION</scope>
    <source>
        <strain evidence="2">cv. Bd21</strain>
    </source>
</reference>
<dbReference type="Gramene" id="PNT78021">
    <property type="protein sequence ID" value="PNT78021"/>
    <property type="gene ID" value="BRADI_1g72191v3"/>
</dbReference>
<dbReference type="Proteomes" id="UP000008810">
    <property type="component" value="Chromosome 1"/>
</dbReference>
<protein>
    <recommendedName>
        <fullName evidence="4">Aminotransferase-like plant mobile domain-containing protein</fullName>
    </recommendedName>
</protein>
<gene>
    <name evidence="1" type="ORF">BRADI_1g72191v3</name>
</gene>
<evidence type="ECO:0008006" key="4">
    <source>
        <dbReference type="Google" id="ProtNLM"/>
    </source>
</evidence>
<sequence length="201" mass="23200">MGFVKGIKDLHPEILADIDKLNLQDILKIEPMTIRRNLCRWIAETYHEDTDSFMIQRCPLQMRPTDVENIFGLIGHGGFILEPRKEELTSLFEEIKDKNETRITFARLRENMINNNHGLKSFLLYAIGCVFCPTINRYVSAEYLKYVYSNESIQATNFSKLTHDHLMSEIRQYNKRRQDTGGASSSGTINLQGNLQLLQVG</sequence>
<dbReference type="OrthoDB" id="1001981at2759"/>
<organism evidence="1">
    <name type="scientific">Brachypodium distachyon</name>
    <name type="common">Purple false brome</name>
    <name type="synonym">Trachynia distachya</name>
    <dbReference type="NCBI Taxonomy" id="15368"/>
    <lineage>
        <taxon>Eukaryota</taxon>
        <taxon>Viridiplantae</taxon>
        <taxon>Streptophyta</taxon>
        <taxon>Embryophyta</taxon>
        <taxon>Tracheophyta</taxon>
        <taxon>Spermatophyta</taxon>
        <taxon>Magnoliopsida</taxon>
        <taxon>Liliopsida</taxon>
        <taxon>Poales</taxon>
        <taxon>Poaceae</taxon>
        <taxon>BOP clade</taxon>
        <taxon>Pooideae</taxon>
        <taxon>Stipodae</taxon>
        <taxon>Brachypodieae</taxon>
        <taxon>Brachypodium</taxon>
    </lineage>
</organism>
<dbReference type="AlphaFoldDB" id="A0A2K2DUR9"/>
<evidence type="ECO:0000313" key="2">
    <source>
        <dbReference type="EnsemblPlants" id="PNT78021"/>
    </source>
</evidence>
<dbReference type="InParanoid" id="A0A2K2DUR9"/>
<keyword evidence="3" id="KW-1185">Reference proteome</keyword>
<accession>A0A2K2DUR9</accession>
<dbReference type="PANTHER" id="PTHR34835:SF34">
    <property type="entry name" value="OS08G0555500 PROTEIN"/>
    <property type="match status" value="1"/>
</dbReference>
<evidence type="ECO:0000313" key="1">
    <source>
        <dbReference type="EMBL" id="PNT78021.1"/>
    </source>
</evidence>
<dbReference type="ExpressionAtlas" id="A0A2K2DUR9">
    <property type="expression patterns" value="baseline"/>
</dbReference>
<proteinExistence type="predicted"/>
<name>A0A2K2DUR9_BRADI</name>
<reference evidence="1" key="2">
    <citation type="submission" date="2017-06" db="EMBL/GenBank/DDBJ databases">
        <title>WGS assembly of Brachypodium distachyon.</title>
        <authorList>
            <consortium name="The International Brachypodium Initiative"/>
            <person name="Lucas S."/>
            <person name="Harmon-Smith M."/>
            <person name="Lail K."/>
            <person name="Tice H."/>
            <person name="Grimwood J."/>
            <person name="Bruce D."/>
            <person name="Barry K."/>
            <person name="Shu S."/>
            <person name="Lindquist E."/>
            <person name="Wang M."/>
            <person name="Pitluck S."/>
            <person name="Vogel J.P."/>
            <person name="Garvin D.F."/>
            <person name="Mockler T.C."/>
            <person name="Schmutz J."/>
            <person name="Rokhsar D."/>
            <person name="Bevan M.W."/>
        </authorList>
    </citation>
    <scope>NUCLEOTIDE SEQUENCE</scope>
    <source>
        <strain evidence="1">Bd21</strain>
    </source>
</reference>
<dbReference type="EnsemblPlants" id="PNT78021">
    <property type="protein sequence ID" value="PNT78021"/>
    <property type="gene ID" value="BRADI_1g72191v3"/>
</dbReference>
<reference evidence="1 2" key="1">
    <citation type="journal article" date="2010" name="Nature">
        <title>Genome sequencing and analysis of the model grass Brachypodium distachyon.</title>
        <authorList>
            <consortium name="International Brachypodium Initiative"/>
        </authorList>
    </citation>
    <scope>NUCLEOTIDE SEQUENCE [LARGE SCALE GENOMIC DNA]</scope>
    <source>
        <strain evidence="1 2">Bd21</strain>
    </source>
</reference>
<evidence type="ECO:0000313" key="3">
    <source>
        <dbReference type="Proteomes" id="UP000008810"/>
    </source>
</evidence>